<proteinExistence type="predicted"/>
<reference evidence="1" key="2">
    <citation type="submission" date="2021-08" db="EMBL/GenBank/DDBJ databases">
        <authorList>
            <person name="Eriksson T."/>
        </authorList>
    </citation>
    <scope>NUCLEOTIDE SEQUENCE</scope>
    <source>
        <strain evidence="1">Stoneville</strain>
        <tissue evidence="1">Whole head</tissue>
    </source>
</reference>
<evidence type="ECO:0000313" key="2">
    <source>
        <dbReference type="Proteomes" id="UP000719412"/>
    </source>
</evidence>
<reference evidence="1" key="1">
    <citation type="journal article" date="2020" name="J Insects Food Feed">
        <title>The yellow mealworm (Tenebrio molitor) genome: a resource for the emerging insects as food and feed industry.</title>
        <authorList>
            <person name="Eriksson T."/>
            <person name="Andere A."/>
            <person name="Kelstrup H."/>
            <person name="Emery V."/>
            <person name="Picard C."/>
        </authorList>
    </citation>
    <scope>NUCLEOTIDE SEQUENCE</scope>
    <source>
        <strain evidence="1">Stoneville</strain>
        <tissue evidence="1">Whole head</tissue>
    </source>
</reference>
<gene>
    <name evidence="1" type="ORF">GEV33_013127</name>
</gene>
<accession>A0A8J6H0T5</accession>
<keyword evidence="2" id="KW-1185">Reference proteome</keyword>
<dbReference type="EMBL" id="JABDTM020027997">
    <property type="protein sequence ID" value="KAH0809665.1"/>
    <property type="molecule type" value="Genomic_DNA"/>
</dbReference>
<evidence type="ECO:0000313" key="1">
    <source>
        <dbReference type="EMBL" id="KAH0809665.1"/>
    </source>
</evidence>
<sequence>MANANVSTGFFRVERRRRFQDTPVLIAEMEMKSAARCSVHVNQRAWSVHVRNEGPLRSSFVVRVSLVTVSSVFYIFGEIVGEKRVILARGWKRACGQKCDPRVKNSGLKHALAEVAVHNRRNGRLVFGKICEKVEREAAAIVERSRSSIGSVVGTICRWAERGRAPPTAADGFRPVLALPYFACALCKSIHPRQPPNFRPHRPPGAFCAPQKSGLSPGTLRVSPGGAPDGAPGARLAENPTAEAPFSWTSCGAGMHRRQAARSPIPTVRSGPLDISLVLQDRKVEGAGATVMQVAPLLPTDGVSPPSVRRFMNGFRSRPHTDDAFFLLMHSCLYLLPYLCQIESHPSFMS</sequence>
<dbReference type="AlphaFoldDB" id="A0A8J6H0T5"/>
<name>A0A8J6H0T5_TENMO</name>
<dbReference type="Proteomes" id="UP000719412">
    <property type="component" value="Unassembled WGS sequence"/>
</dbReference>
<comment type="caution">
    <text evidence="1">The sequence shown here is derived from an EMBL/GenBank/DDBJ whole genome shotgun (WGS) entry which is preliminary data.</text>
</comment>
<protein>
    <submittedName>
        <fullName evidence="1">Uncharacterized protein</fullName>
    </submittedName>
</protein>
<organism evidence="1 2">
    <name type="scientific">Tenebrio molitor</name>
    <name type="common">Yellow mealworm beetle</name>
    <dbReference type="NCBI Taxonomy" id="7067"/>
    <lineage>
        <taxon>Eukaryota</taxon>
        <taxon>Metazoa</taxon>
        <taxon>Ecdysozoa</taxon>
        <taxon>Arthropoda</taxon>
        <taxon>Hexapoda</taxon>
        <taxon>Insecta</taxon>
        <taxon>Pterygota</taxon>
        <taxon>Neoptera</taxon>
        <taxon>Endopterygota</taxon>
        <taxon>Coleoptera</taxon>
        <taxon>Polyphaga</taxon>
        <taxon>Cucujiformia</taxon>
        <taxon>Tenebrionidae</taxon>
        <taxon>Tenebrio</taxon>
    </lineage>
</organism>